<dbReference type="InterPro" id="IPR024288">
    <property type="entry name" value="SICA_C"/>
</dbReference>
<reference evidence="5" key="1">
    <citation type="submission" date="2016-06" db="EMBL/GenBank/DDBJ databases">
        <title>First high quality genome sequence of Plasmodium coatneyi using continuous long reads from single molecule, real-time sequencing.</title>
        <authorList>
            <person name="Chien J.-T."/>
            <person name="Pakala S.B."/>
            <person name="Geraldo J.A."/>
            <person name="Lapp S.A."/>
            <person name="Barnwell J.W."/>
            <person name="Kissinger J.C."/>
            <person name="Galinski M.R."/>
            <person name="Humphrey J.C."/>
        </authorList>
    </citation>
    <scope>NUCLEOTIDE SEQUENCE [LARGE SCALE GENOMIC DNA]</scope>
    <source>
        <strain evidence="5">Hackeri</strain>
    </source>
</reference>
<dbReference type="KEGG" id="pcot:PCOAH_00030530"/>
<keyword evidence="2" id="KW-0472">Membrane</keyword>
<evidence type="ECO:0000256" key="2">
    <source>
        <dbReference type="SAM" id="Phobius"/>
    </source>
</evidence>
<proteinExistence type="predicted"/>
<keyword evidence="2" id="KW-0812">Transmembrane</keyword>
<feature type="region of interest" description="Disordered" evidence="1">
    <location>
        <begin position="43"/>
        <end position="100"/>
    </location>
</feature>
<feature type="region of interest" description="Disordered" evidence="1">
    <location>
        <begin position="166"/>
        <end position="221"/>
    </location>
</feature>
<dbReference type="Proteomes" id="UP000092716">
    <property type="component" value="Chromosome 10"/>
</dbReference>
<dbReference type="GeneID" id="30909784"/>
<dbReference type="AlphaFoldDB" id="A0A1B1E0H5"/>
<protein>
    <submittedName>
        <fullName evidence="4">SICA antigen</fullName>
    </submittedName>
</protein>
<dbReference type="OrthoDB" id="376328at2759"/>
<dbReference type="Pfam" id="PF12879">
    <property type="entry name" value="SICA_C"/>
    <property type="match status" value="1"/>
</dbReference>
<evidence type="ECO:0000313" key="5">
    <source>
        <dbReference type="Proteomes" id="UP000092716"/>
    </source>
</evidence>
<feature type="domain" description="Schizont-infected cell agglutination C-terminal" evidence="3">
    <location>
        <begin position="30"/>
        <end position="165"/>
    </location>
</feature>
<keyword evidence="2" id="KW-1133">Transmembrane helix</keyword>
<accession>A0A1B1E0H5</accession>
<name>A0A1B1E0H5_9APIC</name>
<evidence type="ECO:0000259" key="3">
    <source>
        <dbReference type="Pfam" id="PF12879"/>
    </source>
</evidence>
<evidence type="ECO:0000256" key="1">
    <source>
        <dbReference type="SAM" id="MobiDB-lite"/>
    </source>
</evidence>
<keyword evidence="5" id="KW-1185">Reference proteome</keyword>
<feature type="compositionally biased region" description="Basic and acidic residues" evidence="1">
    <location>
        <begin position="182"/>
        <end position="202"/>
    </location>
</feature>
<gene>
    <name evidence="4" type="ORF">PCOAH_00030530</name>
</gene>
<dbReference type="RefSeq" id="XP_019915229.1">
    <property type="nucleotide sequence ID" value="XM_020059854.1"/>
</dbReference>
<sequence>MDDPSDLLTPYLPTIPVLIGTSVISSLLWKYFFLGKKRKRHKRVHKIPDSPPLGEQLPDNVDDQADDPHTYTLVKKRKQPRSAPTGRTKRSRKRGVHRRGGVHRRMIIDIHLEVLDECQKGDLNSTKEDYFTILVQEFMGSEFIKEEYVPEEQVSMVDVPKEQIPSLGKEDLVPKEQVPMDDIPREEVPSSDSGFREEDFLPKESVLTEGVPREQVQCSDS</sequence>
<feature type="transmembrane region" description="Helical" evidence="2">
    <location>
        <begin position="12"/>
        <end position="33"/>
    </location>
</feature>
<feature type="compositionally biased region" description="Basic residues" evidence="1">
    <location>
        <begin position="87"/>
        <end position="100"/>
    </location>
</feature>
<dbReference type="EMBL" id="CP016248">
    <property type="protein sequence ID" value="ANQ08534.1"/>
    <property type="molecule type" value="Genomic_DNA"/>
</dbReference>
<organism evidence="4 5">
    <name type="scientific">Plasmodium coatneyi</name>
    <dbReference type="NCBI Taxonomy" id="208452"/>
    <lineage>
        <taxon>Eukaryota</taxon>
        <taxon>Sar</taxon>
        <taxon>Alveolata</taxon>
        <taxon>Apicomplexa</taxon>
        <taxon>Aconoidasida</taxon>
        <taxon>Haemosporida</taxon>
        <taxon>Plasmodiidae</taxon>
        <taxon>Plasmodium</taxon>
    </lineage>
</organism>
<evidence type="ECO:0000313" key="4">
    <source>
        <dbReference type="EMBL" id="ANQ08534.1"/>
    </source>
</evidence>
<dbReference type="VEuPathDB" id="PlasmoDB:PCOAH_00030530"/>